<name>A0ABV2R5I5_9HYPH</name>
<dbReference type="EMBL" id="JBEPSM010000003">
    <property type="protein sequence ID" value="MET4635905.1"/>
    <property type="molecule type" value="Genomic_DNA"/>
</dbReference>
<evidence type="ECO:0000313" key="1">
    <source>
        <dbReference type="EMBL" id="MET4635905.1"/>
    </source>
</evidence>
<gene>
    <name evidence="1" type="ORF">ABIE08_003856</name>
</gene>
<dbReference type="Proteomes" id="UP001549321">
    <property type="component" value="Unassembled WGS sequence"/>
</dbReference>
<sequence length="371" mass="40236">MNATDFHTIEAQGVKATLDLRGGHVRVFATEQDGRTIEPLHTAPWVDDRAIYEDESLDANLRFLSGDFFCAPFSAADFEPAPPHGWPANSTWKLVSVEAHPKGGQTARYELEKRVLGAKVIKEFTLRDGHPFLYERHIFVGGEGAVPVGNHAMTRFDAGGRVSFSPKRFGMTPDTGLEPDPARGRSVLAYPSRFEDLTKAPRADGGTADLTTYPIGSRQEDFVALIEDSKNILGWAAAVRPDKRDIFVSLKNPADFPITMMWFSNGGRDYAPWNGRHIGVLGLEEGRTYAGYGHKASIAPNPWSEAGIPTALTLDPAGEVEVRNVIGGVALPEGWTRVASIEAGASELVLTDEAGGTASVPYDAQFLMRGA</sequence>
<protein>
    <recommendedName>
        <fullName evidence="3">DUF4432 family protein</fullName>
    </recommendedName>
</protein>
<keyword evidence="2" id="KW-1185">Reference proteome</keyword>
<accession>A0ABV2R5I5</accession>
<proteinExistence type="predicted"/>
<reference evidence="1 2" key="1">
    <citation type="submission" date="2024-06" db="EMBL/GenBank/DDBJ databases">
        <title>Sorghum-associated microbial communities from plants grown in Nebraska, USA.</title>
        <authorList>
            <person name="Schachtman D."/>
        </authorList>
    </citation>
    <scope>NUCLEOTIDE SEQUENCE [LARGE SCALE GENOMIC DNA]</scope>
    <source>
        <strain evidence="1 2">3207</strain>
    </source>
</reference>
<organism evidence="1 2">
    <name type="scientific">Kaistia defluvii</name>
    <dbReference type="NCBI Taxonomy" id="410841"/>
    <lineage>
        <taxon>Bacteria</taxon>
        <taxon>Pseudomonadati</taxon>
        <taxon>Pseudomonadota</taxon>
        <taxon>Alphaproteobacteria</taxon>
        <taxon>Hyphomicrobiales</taxon>
        <taxon>Kaistiaceae</taxon>
        <taxon>Kaistia</taxon>
    </lineage>
</organism>
<evidence type="ECO:0008006" key="3">
    <source>
        <dbReference type="Google" id="ProtNLM"/>
    </source>
</evidence>
<comment type="caution">
    <text evidence="1">The sequence shown here is derived from an EMBL/GenBank/DDBJ whole genome shotgun (WGS) entry which is preliminary data.</text>
</comment>
<evidence type="ECO:0000313" key="2">
    <source>
        <dbReference type="Proteomes" id="UP001549321"/>
    </source>
</evidence>
<dbReference type="RefSeq" id="WP_354553444.1">
    <property type="nucleotide sequence ID" value="NZ_JBEPSM010000003.1"/>
</dbReference>